<dbReference type="GO" id="GO:0000467">
    <property type="term" value="P:exonucleolytic trimming to generate mature 3'-end of 5.8S rRNA from tricistronic rRNA transcript (SSU-rRNA, 5.8S rRNA, LSU-rRNA)"/>
    <property type="evidence" value="ECO:0007669"/>
    <property type="project" value="TreeGrafter"/>
</dbReference>
<evidence type="ECO:0000256" key="3">
    <source>
        <dbReference type="ARBA" id="ARBA00006678"/>
    </source>
</evidence>
<dbReference type="GO" id="GO:0071028">
    <property type="term" value="P:nuclear mRNA surveillance"/>
    <property type="evidence" value="ECO:0007669"/>
    <property type="project" value="TreeGrafter"/>
</dbReference>
<evidence type="ECO:0000256" key="5">
    <source>
        <dbReference type="ARBA" id="ARBA00022552"/>
    </source>
</evidence>
<dbReference type="InterPro" id="IPR036345">
    <property type="entry name" value="ExoRNase_PH_dom2_sf"/>
</dbReference>
<evidence type="ECO:0000256" key="2">
    <source>
        <dbReference type="ARBA" id="ARBA00004604"/>
    </source>
</evidence>
<accession>A0A0N4V127</accession>
<name>A0A0N4V127_ENTVE</name>
<dbReference type="OrthoDB" id="45882at2759"/>
<reference evidence="11" key="1">
    <citation type="submission" date="2017-02" db="UniProtKB">
        <authorList>
            <consortium name="WormBaseParasite"/>
        </authorList>
    </citation>
    <scope>IDENTIFICATION</scope>
</reference>
<dbReference type="GO" id="GO:0034473">
    <property type="term" value="P:U1 snRNA 3'-end processing"/>
    <property type="evidence" value="ECO:0007669"/>
    <property type="project" value="TreeGrafter"/>
</dbReference>
<evidence type="ECO:0000313" key="9">
    <source>
        <dbReference type="EMBL" id="VDD88206.1"/>
    </source>
</evidence>
<dbReference type="PANTHER" id="PTHR11097:SF9">
    <property type="entry name" value="EXOSOME COMPLEX COMPONENT RRP43"/>
    <property type="match status" value="1"/>
</dbReference>
<evidence type="ECO:0000313" key="11">
    <source>
        <dbReference type="WBParaSite" id="EVEC_0000364101-mRNA-1"/>
    </source>
</evidence>
<comment type="subcellular location">
    <subcellularLocation>
        <location evidence="1">Cytoplasm</location>
    </subcellularLocation>
    <subcellularLocation>
        <location evidence="2">Nucleus</location>
        <location evidence="2">Nucleolus</location>
    </subcellularLocation>
</comment>
<protein>
    <submittedName>
        <fullName evidence="11">Ribosomal RNA-processing protein 43</fullName>
    </submittedName>
</protein>
<dbReference type="GO" id="GO:0000177">
    <property type="term" value="C:cytoplasmic exosome (RNase complex)"/>
    <property type="evidence" value="ECO:0007669"/>
    <property type="project" value="TreeGrafter"/>
</dbReference>
<dbReference type="PANTHER" id="PTHR11097">
    <property type="entry name" value="EXOSOME COMPLEX EXONUCLEASE RIBOSOMAL RNA PROCESSING PROTEIN"/>
    <property type="match status" value="1"/>
</dbReference>
<dbReference type="InterPro" id="IPR027408">
    <property type="entry name" value="PNPase/RNase_PH_dom_sf"/>
</dbReference>
<sequence>MHVESARILLLVVNYELNNKPENFTKLEGQSSLASELANSIMSSDLLRICDPRAYYNQFILEGIYPDGRRIQDFRPVTIQMGIAPSCEGSSVANQGGATITCKIEPFLSPVSDIPVIVPHLKAAPAVPQASLDDVEELLWQLVDQEAFISKENLKTANGRLTWILHMDGFVVDALTTCIVSALMDLTLPVISIALDDDAPLDLKEVCISEERTTFDLSDIPVASTFLTYEVFGKQAEILCDPGEDLFAIAASNVTVVAGNHSRLHKISQRGECSQELLQKMVSMALGRQEVVANSLLEARKKHMKKKNKL</sequence>
<comment type="similarity">
    <text evidence="3">Belongs to the RNase PH family.</text>
</comment>
<dbReference type="GO" id="GO:0034476">
    <property type="term" value="P:U5 snRNA 3'-end processing"/>
    <property type="evidence" value="ECO:0007669"/>
    <property type="project" value="TreeGrafter"/>
</dbReference>
<dbReference type="Proteomes" id="UP000274131">
    <property type="component" value="Unassembled WGS sequence"/>
</dbReference>
<dbReference type="STRING" id="51028.A0A0N4V127"/>
<dbReference type="GO" id="GO:0034475">
    <property type="term" value="P:U4 snRNA 3'-end processing"/>
    <property type="evidence" value="ECO:0007669"/>
    <property type="project" value="TreeGrafter"/>
</dbReference>
<keyword evidence="8" id="KW-0539">Nucleus</keyword>
<dbReference type="Gene3D" id="3.30.230.70">
    <property type="entry name" value="GHMP Kinase, N-terminal domain"/>
    <property type="match status" value="1"/>
</dbReference>
<dbReference type="GO" id="GO:0000176">
    <property type="term" value="C:nuclear exosome (RNase complex)"/>
    <property type="evidence" value="ECO:0007669"/>
    <property type="project" value="TreeGrafter"/>
</dbReference>
<dbReference type="GO" id="GO:0071038">
    <property type="term" value="P:TRAMP-dependent tRNA surveillance pathway"/>
    <property type="evidence" value="ECO:0007669"/>
    <property type="project" value="TreeGrafter"/>
</dbReference>
<evidence type="ECO:0000256" key="1">
    <source>
        <dbReference type="ARBA" id="ARBA00004496"/>
    </source>
</evidence>
<dbReference type="InterPro" id="IPR050590">
    <property type="entry name" value="Exosome_comp_Rrp42_subfam"/>
</dbReference>
<evidence type="ECO:0000256" key="8">
    <source>
        <dbReference type="ARBA" id="ARBA00023242"/>
    </source>
</evidence>
<dbReference type="GO" id="GO:0016075">
    <property type="term" value="P:rRNA catabolic process"/>
    <property type="evidence" value="ECO:0007669"/>
    <property type="project" value="TreeGrafter"/>
</dbReference>
<dbReference type="InterPro" id="IPR020568">
    <property type="entry name" value="Ribosomal_Su5_D2-typ_SF"/>
</dbReference>
<keyword evidence="7" id="KW-0694">RNA-binding</keyword>
<dbReference type="SUPFAM" id="SSF54211">
    <property type="entry name" value="Ribosomal protein S5 domain 2-like"/>
    <property type="match status" value="1"/>
</dbReference>
<evidence type="ECO:0000313" key="10">
    <source>
        <dbReference type="Proteomes" id="UP000274131"/>
    </source>
</evidence>
<organism evidence="11">
    <name type="scientific">Enterobius vermicularis</name>
    <name type="common">Human pinworm</name>
    <dbReference type="NCBI Taxonomy" id="51028"/>
    <lineage>
        <taxon>Eukaryota</taxon>
        <taxon>Metazoa</taxon>
        <taxon>Ecdysozoa</taxon>
        <taxon>Nematoda</taxon>
        <taxon>Chromadorea</taxon>
        <taxon>Rhabditida</taxon>
        <taxon>Spirurina</taxon>
        <taxon>Oxyuridomorpha</taxon>
        <taxon>Oxyuroidea</taxon>
        <taxon>Oxyuridae</taxon>
        <taxon>Enterobius</taxon>
    </lineage>
</organism>
<evidence type="ECO:0000256" key="6">
    <source>
        <dbReference type="ARBA" id="ARBA00022835"/>
    </source>
</evidence>
<evidence type="ECO:0000256" key="4">
    <source>
        <dbReference type="ARBA" id="ARBA00022490"/>
    </source>
</evidence>
<dbReference type="WBParaSite" id="EVEC_0000364101-mRNA-1">
    <property type="protein sequence ID" value="EVEC_0000364101-mRNA-1"/>
    <property type="gene ID" value="EVEC_0000364101"/>
</dbReference>
<dbReference type="GO" id="GO:0035925">
    <property type="term" value="F:mRNA 3'-UTR AU-rich region binding"/>
    <property type="evidence" value="ECO:0007669"/>
    <property type="project" value="TreeGrafter"/>
</dbReference>
<reference evidence="9 10" key="2">
    <citation type="submission" date="2018-10" db="EMBL/GenBank/DDBJ databases">
        <authorList>
            <consortium name="Pathogen Informatics"/>
        </authorList>
    </citation>
    <scope>NUCLEOTIDE SEQUENCE [LARGE SCALE GENOMIC DNA]</scope>
</reference>
<dbReference type="GO" id="GO:0071035">
    <property type="term" value="P:nuclear polyadenylation-dependent rRNA catabolic process"/>
    <property type="evidence" value="ECO:0007669"/>
    <property type="project" value="TreeGrafter"/>
</dbReference>
<dbReference type="SUPFAM" id="SSF55666">
    <property type="entry name" value="Ribonuclease PH domain 2-like"/>
    <property type="match status" value="1"/>
</dbReference>
<keyword evidence="5" id="KW-0698">rRNA processing</keyword>
<dbReference type="EMBL" id="UXUI01007573">
    <property type="protein sequence ID" value="VDD88206.1"/>
    <property type="molecule type" value="Genomic_DNA"/>
</dbReference>
<keyword evidence="10" id="KW-1185">Reference proteome</keyword>
<proteinExistence type="inferred from homology"/>
<keyword evidence="6" id="KW-0271">Exosome</keyword>
<dbReference type="AlphaFoldDB" id="A0A0N4V127"/>
<keyword evidence="4" id="KW-0963">Cytoplasm</keyword>
<evidence type="ECO:0000256" key="7">
    <source>
        <dbReference type="ARBA" id="ARBA00022884"/>
    </source>
</evidence>
<dbReference type="GO" id="GO:0005730">
    <property type="term" value="C:nucleolus"/>
    <property type="evidence" value="ECO:0007669"/>
    <property type="project" value="UniProtKB-SubCell"/>
</dbReference>
<gene>
    <name evidence="9" type="ORF">EVEC_LOCUS3349</name>
</gene>